<feature type="domain" description="Gfo/Idh/MocA-like oxidoreductase N-terminal" evidence="4">
    <location>
        <begin position="5"/>
        <end position="121"/>
    </location>
</feature>
<reference evidence="6 7" key="1">
    <citation type="submission" date="2018-02" db="EMBL/GenBank/DDBJ databases">
        <title>Bacteriophage NCPPB3778 and a type I-E CRISPR drive the evolution of the US Biological Select Agent, Rathayibacter toxicus.</title>
        <authorList>
            <person name="Davis E.W.II."/>
            <person name="Tabima J.F."/>
            <person name="Weisberg A.J."/>
            <person name="Lopes L.D."/>
            <person name="Wiseman M.S."/>
            <person name="Wiseman M.S."/>
            <person name="Pupko T."/>
            <person name="Belcher M.S."/>
            <person name="Sechler A.J."/>
            <person name="Tancos M.A."/>
            <person name="Schroeder B.K."/>
            <person name="Murray T.D."/>
            <person name="Luster D.G."/>
            <person name="Schneider W.L."/>
            <person name="Rogers E."/>
            <person name="Andreote F.D."/>
            <person name="Grunwald N.J."/>
            <person name="Putnam M.L."/>
            <person name="Chang J.H."/>
        </authorList>
    </citation>
    <scope>NUCLEOTIDE SEQUENCE [LARGE SCALE GENOMIC DNA]</scope>
    <source>
        <strain evidence="6 7">AY1I9</strain>
    </source>
</reference>
<accession>A0ABD6W7J2</accession>
<organism evidence="6 7">
    <name type="scientific">Rathayibacter rathayi</name>
    <name type="common">Corynebacterium rathayi</name>
    <dbReference type="NCBI Taxonomy" id="33887"/>
    <lineage>
        <taxon>Bacteria</taxon>
        <taxon>Bacillati</taxon>
        <taxon>Actinomycetota</taxon>
        <taxon>Actinomycetes</taxon>
        <taxon>Micrococcales</taxon>
        <taxon>Microbacteriaceae</taxon>
        <taxon>Rathayibacter</taxon>
    </lineage>
</organism>
<protein>
    <submittedName>
        <fullName evidence="6">Gfo/Idh/MocA family oxidoreductase</fullName>
    </submittedName>
</protein>
<evidence type="ECO:0000256" key="2">
    <source>
        <dbReference type="ARBA" id="ARBA00023027"/>
    </source>
</evidence>
<name>A0ABD6W7J2_RATRA</name>
<dbReference type="RefSeq" id="WP_097165292.1">
    <property type="nucleotide sequence ID" value="NZ_CP028129.1"/>
</dbReference>
<comment type="caution">
    <text evidence="6">The sequence shown here is derived from an EMBL/GenBank/DDBJ whole genome shotgun (WGS) entry which is preliminary data.</text>
</comment>
<dbReference type="GO" id="GO:0016491">
    <property type="term" value="F:oxidoreductase activity"/>
    <property type="evidence" value="ECO:0007669"/>
    <property type="project" value="UniProtKB-KW"/>
</dbReference>
<dbReference type="KEGG" id="rry:C1O28_10425"/>
<dbReference type="Gene3D" id="3.40.50.720">
    <property type="entry name" value="NAD(P)-binding Rossmann-like Domain"/>
    <property type="match status" value="1"/>
</dbReference>
<evidence type="ECO:0000259" key="5">
    <source>
        <dbReference type="Pfam" id="PF22725"/>
    </source>
</evidence>
<evidence type="ECO:0000313" key="6">
    <source>
        <dbReference type="EMBL" id="PPF13403.1"/>
    </source>
</evidence>
<keyword evidence="2" id="KW-0520">NAD</keyword>
<dbReference type="InterPro" id="IPR036291">
    <property type="entry name" value="NAD(P)-bd_dom_sf"/>
</dbReference>
<sequence>MPAPLRVGVLGAGFMAAVHSRAARSAGAVLAGVASSSPEKGERAAAELGIARAYPDAHALIEDESIDLVHVCTPNATHAALALAAMEAGKHVVCEKPLASTLQEAEALAAAASAAGVVTTVPFAYRFHPMVREARARVASGETGRLVTVRGSYLQDWLLGASDDNWRVDSAAGGRSRAFGDIGSHLVDLLEFVTGERIDSLAAITSTVHAERGGRPVSTEDVAGAIVRLEGGAVGTLLVSQVTAGHRNELLLEVSGLEESLRFEQELPETLWVGRRDSAFLVPRDASILAPDAARLSIVPSGHPMGYQDAFTAFARDTYAAVAGAEVDGLPTFADGLRAARITDAVLDAAETGAWVSVPTADDPREIAAGARRRRPTPPPTR</sequence>
<dbReference type="PANTHER" id="PTHR43818">
    <property type="entry name" value="BCDNA.GH03377"/>
    <property type="match status" value="1"/>
</dbReference>
<dbReference type="AlphaFoldDB" id="A0ABD6W7J2"/>
<dbReference type="InterPro" id="IPR055170">
    <property type="entry name" value="GFO_IDH_MocA-like_dom"/>
</dbReference>
<gene>
    <name evidence="6" type="ORF">C5C04_09530</name>
</gene>
<evidence type="ECO:0000313" key="7">
    <source>
        <dbReference type="Proteomes" id="UP000237881"/>
    </source>
</evidence>
<dbReference type="Gene3D" id="3.30.360.10">
    <property type="entry name" value="Dihydrodipicolinate Reductase, domain 2"/>
    <property type="match status" value="1"/>
</dbReference>
<feature type="domain" description="GFO/IDH/MocA-like oxidoreductase" evidence="5">
    <location>
        <begin position="131"/>
        <end position="261"/>
    </location>
</feature>
<dbReference type="SUPFAM" id="SSF55347">
    <property type="entry name" value="Glyceraldehyde-3-phosphate dehydrogenase-like, C-terminal domain"/>
    <property type="match status" value="1"/>
</dbReference>
<dbReference type="InterPro" id="IPR000683">
    <property type="entry name" value="Gfo/Idh/MocA-like_OxRdtase_N"/>
</dbReference>
<evidence type="ECO:0000256" key="1">
    <source>
        <dbReference type="ARBA" id="ARBA00023002"/>
    </source>
</evidence>
<proteinExistence type="predicted"/>
<evidence type="ECO:0000259" key="4">
    <source>
        <dbReference type="Pfam" id="PF01408"/>
    </source>
</evidence>
<dbReference type="SUPFAM" id="SSF51735">
    <property type="entry name" value="NAD(P)-binding Rossmann-fold domains"/>
    <property type="match status" value="1"/>
</dbReference>
<feature type="region of interest" description="Disordered" evidence="3">
    <location>
        <begin position="360"/>
        <end position="382"/>
    </location>
</feature>
<dbReference type="Pfam" id="PF22725">
    <property type="entry name" value="GFO_IDH_MocA_C3"/>
    <property type="match status" value="1"/>
</dbReference>
<evidence type="ECO:0000256" key="3">
    <source>
        <dbReference type="SAM" id="MobiDB-lite"/>
    </source>
</evidence>
<dbReference type="Pfam" id="PF01408">
    <property type="entry name" value="GFO_IDH_MocA"/>
    <property type="match status" value="1"/>
</dbReference>
<dbReference type="PANTHER" id="PTHR43818:SF11">
    <property type="entry name" value="BCDNA.GH03377"/>
    <property type="match status" value="1"/>
</dbReference>
<dbReference type="InterPro" id="IPR050463">
    <property type="entry name" value="Gfo/Idh/MocA_oxidrdct_glycsds"/>
</dbReference>
<keyword evidence="1" id="KW-0560">Oxidoreductase</keyword>
<dbReference type="Proteomes" id="UP000237881">
    <property type="component" value="Unassembled WGS sequence"/>
</dbReference>
<dbReference type="EMBL" id="PSUL01000020">
    <property type="protein sequence ID" value="PPF13403.1"/>
    <property type="molecule type" value="Genomic_DNA"/>
</dbReference>
<dbReference type="GeneID" id="49820887"/>